<dbReference type="OrthoDB" id="5842365at2759"/>
<organism evidence="3 4">
    <name type="scientific">Dictyocaulus viviparus</name>
    <name type="common">Bovine lungworm</name>
    <dbReference type="NCBI Taxonomy" id="29172"/>
    <lineage>
        <taxon>Eukaryota</taxon>
        <taxon>Metazoa</taxon>
        <taxon>Ecdysozoa</taxon>
        <taxon>Nematoda</taxon>
        <taxon>Chromadorea</taxon>
        <taxon>Rhabditida</taxon>
        <taxon>Rhabditina</taxon>
        <taxon>Rhabditomorpha</taxon>
        <taxon>Strongyloidea</taxon>
        <taxon>Metastrongylidae</taxon>
        <taxon>Dictyocaulus</taxon>
    </lineage>
</organism>
<reference evidence="3 4" key="1">
    <citation type="submission" date="2013-11" db="EMBL/GenBank/DDBJ databases">
        <title>Draft genome of the bovine lungworm Dictyocaulus viviparus.</title>
        <authorList>
            <person name="Mitreva M."/>
        </authorList>
    </citation>
    <scope>NUCLEOTIDE SEQUENCE [LARGE SCALE GENOMIC DNA]</scope>
    <source>
        <strain evidence="3 4">HannoverDv2000</strain>
    </source>
</reference>
<reference evidence="4" key="2">
    <citation type="journal article" date="2016" name="Sci. Rep.">
        <title>Dictyocaulus viviparus genome, variome and transcriptome elucidate lungworm biology and support future intervention.</title>
        <authorList>
            <person name="McNulty S.N."/>
            <person name="Strube C."/>
            <person name="Rosa B.A."/>
            <person name="Martin J.C."/>
            <person name="Tyagi R."/>
            <person name="Choi Y.J."/>
            <person name="Wang Q."/>
            <person name="Hallsworth Pepin K."/>
            <person name="Zhang X."/>
            <person name="Ozersky P."/>
            <person name="Wilson R.K."/>
            <person name="Sternberg P.W."/>
            <person name="Gasser R.B."/>
            <person name="Mitreva M."/>
        </authorList>
    </citation>
    <scope>NUCLEOTIDE SEQUENCE [LARGE SCALE GENOMIC DNA]</scope>
    <source>
        <strain evidence="4">HannoverDv2000</strain>
    </source>
</reference>
<feature type="domain" description="DUF7747" evidence="2">
    <location>
        <begin position="466"/>
        <end position="615"/>
    </location>
</feature>
<keyword evidence="4" id="KW-1185">Reference proteome</keyword>
<evidence type="ECO:0000256" key="1">
    <source>
        <dbReference type="SAM" id="MobiDB-lite"/>
    </source>
</evidence>
<protein>
    <recommendedName>
        <fullName evidence="2">DUF7747 domain-containing protein</fullName>
    </recommendedName>
</protein>
<proteinExistence type="predicted"/>
<dbReference type="AlphaFoldDB" id="A0A0D8Y5M3"/>
<sequence length="630" mass="70819">MTVGRRSVQGETKISPQKRSTPLPTLLKSSRKRRKTVELSGPTNVVPDEPQTSQSETTLSSRPKRTIRKSVLLSDYEVMLPSSVKEEPEDEEGIAHATAIIEEVEEQFIDIETTPEVDELDARVKAEERAPIIHKKPRRVQAPPPYIEPEEGGLDGEVDIEGIELMGHDTDRVMTLADAIDVALEEEVSGGDDDQPPMLEKSAERKRPRGRPRKHSPGSHVIQRSRTGRLIPLPRSRYVADKAISKGEAEKINNYNIKLFENEVGLTEFGDRYATVIPGCLSYLLRKERIVELLTEPADIDAIREQGWMSTKPPRLPPLVATKACFAFYIEGSTVSSVRELSSDDLKPWTTTDPVEGEPTIKPNVRKHAVTRVDGRFEPCKGDGRTSEFHLTEYSAWLPRLLRLRKKIFYVARQTGQIVGNVLILYDFTMPGEIPSIMNIAHGNDALRDMQQLDLSLEMPVADADNPFVEGIVPGVRGEKFLKVHPSKIGWVNNKTLLLKYLINDPTFLDEAGYLNTHVPFLPPMIEGRGVFVHFAPASLVSDHIHHTGDGLSPWTFQGASMHNRVRTVKRALMQDSEGVFRLTKQDWQQTGLALVETITVLARCPRLRKRVSIMCFYGLSHTLYDLEDK</sequence>
<feature type="compositionally biased region" description="Basic residues" evidence="1">
    <location>
        <begin position="204"/>
        <end position="217"/>
    </location>
</feature>
<feature type="domain" description="DUF7747" evidence="2">
    <location>
        <begin position="259"/>
        <end position="426"/>
    </location>
</feature>
<name>A0A0D8Y5M3_DICVI</name>
<dbReference type="Proteomes" id="UP000053766">
    <property type="component" value="Unassembled WGS sequence"/>
</dbReference>
<evidence type="ECO:0000313" key="4">
    <source>
        <dbReference type="Proteomes" id="UP000053766"/>
    </source>
</evidence>
<gene>
    <name evidence="3" type="ORF">DICVIV_02553</name>
</gene>
<feature type="compositionally biased region" description="Polar residues" evidence="1">
    <location>
        <begin position="9"/>
        <end position="23"/>
    </location>
</feature>
<dbReference type="EMBL" id="KN716187">
    <property type="protein sequence ID" value="KJH51274.1"/>
    <property type="molecule type" value="Genomic_DNA"/>
</dbReference>
<evidence type="ECO:0000259" key="2">
    <source>
        <dbReference type="Pfam" id="PF24927"/>
    </source>
</evidence>
<dbReference type="Pfam" id="PF24927">
    <property type="entry name" value="DUF7747"/>
    <property type="match status" value="2"/>
</dbReference>
<dbReference type="InterPro" id="IPR056649">
    <property type="entry name" value="DUF7747"/>
</dbReference>
<evidence type="ECO:0000313" key="3">
    <source>
        <dbReference type="EMBL" id="KJH51274.1"/>
    </source>
</evidence>
<feature type="region of interest" description="Disordered" evidence="1">
    <location>
        <begin position="187"/>
        <end position="227"/>
    </location>
</feature>
<feature type="region of interest" description="Disordered" evidence="1">
    <location>
        <begin position="1"/>
        <end position="66"/>
    </location>
</feature>
<feature type="compositionally biased region" description="Polar residues" evidence="1">
    <location>
        <begin position="50"/>
        <end position="61"/>
    </location>
</feature>
<accession>A0A0D8Y5M3</accession>
<dbReference type="PANTHER" id="PTHR31824:SF3">
    <property type="entry name" value="AAA DOMAIN-CONTAINING PROTEIN"/>
    <property type="match status" value="1"/>
</dbReference>
<dbReference type="PANTHER" id="PTHR31824">
    <property type="entry name" value="PROTEIN CBG17809"/>
    <property type="match status" value="1"/>
</dbReference>